<gene>
    <name evidence="1" type="ORF">SAMN05421747_12436</name>
</gene>
<evidence type="ECO:0000313" key="2">
    <source>
        <dbReference type="Proteomes" id="UP000199577"/>
    </source>
</evidence>
<accession>A0A1I1LWD2</accession>
<name>A0A1I1LWD2_9SPHI</name>
<dbReference type="EMBL" id="FOLL01000024">
    <property type="protein sequence ID" value="SFC77216.1"/>
    <property type="molecule type" value="Genomic_DNA"/>
</dbReference>
<reference evidence="1 2" key="1">
    <citation type="submission" date="2016-10" db="EMBL/GenBank/DDBJ databases">
        <authorList>
            <person name="de Groot N.N."/>
        </authorList>
    </citation>
    <scope>NUCLEOTIDE SEQUENCE [LARGE SCALE GENOMIC DNA]</scope>
    <source>
        <strain evidence="1 2">DSM 22900</strain>
    </source>
</reference>
<organism evidence="1 2">
    <name type="scientific">Parapedobacter composti</name>
    <dbReference type="NCBI Taxonomy" id="623281"/>
    <lineage>
        <taxon>Bacteria</taxon>
        <taxon>Pseudomonadati</taxon>
        <taxon>Bacteroidota</taxon>
        <taxon>Sphingobacteriia</taxon>
        <taxon>Sphingobacteriales</taxon>
        <taxon>Sphingobacteriaceae</taxon>
        <taxon>Parapedobacter</taxon>
    </lineage>
</organism>
<dbReference type="STRING" id="623281.SAMN05421747_12436"/>
<keyword evidence="2" id="KW-1185">Reference proteome</keyword>
<dbReference type="AlphaFoldDB" id="A0A1I1LWD2"/>
<sequence length="283" mass="33522">MKKLVFNHKGQFTHLFLSFSEQVVKSHNLLMGIGTPVEFELRLSLGDRHILVNDRVGLAGFQRLFLAQRTLLLEALKVIEEDQDLYKRYELLKSCRAEYEVVKLLLINIRDEPVRDFKRFCDEQFVPILDNHIARVDECLKIKHHKSYVHKSIADKGLLRLDGLIGDDELSDIFAFFERSCLDKKEYYALMQELRYGRPSVFEYYRLTGISTNTIPLFFKILRERYQLSMSNRDMARWLHRKFRVERKGELFPLNSERTIEDKLKGPLTRREKSLKLDASFDV</sequence>
<dbReference type="RefSeq" id="WP_090975018.1">
    <property type="nucleotide sequence ID" value="NZ_FOLL01000024.1"/>
</dbReference>
<dbReference type="OrthoDB" id="786753at2"/>
<dbReference type="Proteomes" id="UP000199577">
    <property type="component" value="Unassembled WGS sequence"/>
</dbReference>
<evidence type="ECO:0000313" key="1">
    <source>
        <dbReference type="EMBL" id="SFC77216.1"/>
    </source>
</evidence>
<proteinExistence type="predicted"/>
<protein>
    <submittedName>
        <fullName evidence="1">Uncharacterized protein</fullName>
    </submittedName>
</protein>